<evidence type="ECO:0000313" key="5">
    <source>
        <dbReference type="Proteomes" id="UP000321306"/>
    </source>
</evidence>
<dbReference type="AlphaFoldDB" id="A0A511N5I6"/>
<dbReference type="Proteomes" id="UP000321306">
    <property type="component" value="Unassembled WGS sequence"/>
</dbReference>
<dbReference type="GO" id="GO:0016747">
    <property type="term" value="F:acyltransferase activity, transferring groups other than amino-acyl groups"/>
    <property type="evidence" value="ECO:0007669"/>
    <property type="project" value="InterPro"/>
</dbReference>
<dbReference type="PROSITE" id="PS51186">
    <property type="entry name" value="GNAT"/>
    <property type="match status" value="1"/>
</dbReference>
<sequence length="158" mass="17937">MVTVAVRSADPLSISAEDLLHQLGPEKNAAYTYMESLGTGSLYAFLKAGSDFFLAYVEGHAVGCVGYRKFPFEETDVIAQMRMLMINPEYRWRQVAAALLKEAETTAARRGYVMMRVELDLNHPEAQFFFEEHGYNRVPKYGPFVDDPMILCLERLIV</sequence>
<reference evidence="4 5" key="1">
    <citation type="submission" date="2019-07" db="EMBL/GenBank/DDBJ databases">
        <title>Whole genome shotgun sequence of Deinococcus cellulosilyticus NBRC 106333.</title>
        <authorList>
            <person name="Hosoyama A."/>
            <person name="Uohara A."/>
            <person name="Ohji S."/>
            <person name="Ichikawa N."/>
        </authorList>
    </citation>
    <scope>NUCLEOTIDE SEQUENCE [LARGE SCALE GENOMIC DNA]</scope>
    <source>
        <strain evidence="4 5">NBRC 106333</strain>
    </source>
</reference>
<evidence type="ECO:0000256" key="2">
    <source>
        <dbReference type="ARBA" id="ARBA00023315"/>
    </source>
</evidence>
<protein>
    <recommendedName>
        <fullName evidence="3">N-acetyltransferase domain-containing protein</fullName>
    </recommendedName>
</protein>
<evidence type="ECO:0000256" key="1">
    <source>
        <dbReference type="ARBA" id="ARBA00022679"/>
    </source>
</evidence>
<dbReference type="SUPFAM" id="SSF55729">
    <property type="entry name" value="Acyl-CoA N-acyltransferases (Nat)"/>
    <property type="match status" value="1"/>
</dbReference>
<name>A0A511N5I6_DEIC1</name>
<proteinExistence type="predicted"/>
<evidence type="ECO:0000313" key="4">
    <source>
        <dbReference type="EMBL" id="GEM48129.1"/>
    </source>
</evidence>
<comment type="caution">
    <text evidence="4">The sequence shown here is derived from an EMBL/GenBank/DDBJ whole genome shotgun (WGS) entry which is preliminary data.</text>
</comment>
<organism evidence="4 5">
    <name type="scientific">Deinococcus cellulosilyticus (strain DSM 18568 / NBRC 106333 / KACC 11606 / 5516J-15)</name>
    <dbReference type="NCBI Taxonomy" id="1223518"/>
    <lineage>
        <taxon>Bacteria</taxon>
        <taxon>Thermotogati</taxon>
        <taxon>Deinococcota</taxon>
        <taxon>Deinococci</taxon>
        <taxon>Deinococcales</taxon>
        <taxon>Deinococcaceae</taxon>
        <taxon>Deinococcus</taxon>
    </lineage>
</organism>
<dbReference type="InterPro" id="IPR050832">
    <property type="entry name" value="Bact_Acetyltransf"/>
</dbReference>
<dbReference type="EMBL" id="BJXB01000018">
    <property type="protein sequence ID" value="GEM48129.1"/>
    <property type="molecule type" value="Genomic_DNA"/>
</dbReference>
<dbReference type="Pfam" id="PF00583">
    <property type="entry name" value="Acetyltransf_1"/>
    <property type="match status" value="1"/>
</dbReference>
<evidence type="ECO:0000259" key="3">
    <source>
        <dbReference type="PROSITE" id="PS51186"/>
    </source>
</evidence>
<dbReference type="Gene3D" id="3.40.630.30">
    <property type="match status" value="1"/>
</dbReference>
<dbReference type="PANTHER" id="PTHR43877:SF2">
    <property type="entry name" value="AMINOALKYLPHOSPHONATE N-ACETYLTRANSFERASE-RELATED"/>
    <property type="match status" value="1"/>
</dbReference>
<keyword evidence="2" id="KW-0012">Acyltransferase</keyword>
<accession>A0A511N5I6</accession>
<dbReference type="InterPro" id="IPR000182">
    <property type="entry name" value="GNAT_dom"/>
</dbReference>
<dbReference type="CDD" id="cd04301">
    <property type="entry name" value="NAT_SF"/>
    <property type="match status" value="1"/>
</dbReference>
<dbReference type="InterPro" id="IPR016181">
    <property type="entry name" value="Acyl_CoA_acyltransferase"/>
</dbReference>
<dbReference type="PANTHER" id="PTHR43877">
    <property type="entry name" value="AMINOALKYLPHOSPHONATE N-ACETYLTRANSFERASE-RELATED-RELATED"/>
    <property type="match status" value="1"/>
</dbReference>
<keyword evidence="5" id="KW-1185">Reference proteome</keyword>
<feature type="domain" description="N-acetyltransferase" evidence="3">
    <location>
        <begin position="4"/>
        <end position="154"/>
    </location>
</feature>
<gene>
    <name evidence="4" type="ORF">DC3_37640</name>
</gene>
<keyword evidence="1" id="KW-0808">Transferase</keyword>
<dbReference type="RefSeq" id="WP_186816114.1">
    <property type="nucleotide sequence ID" value="NZ_BJXB01000018.1"/>
</dbReference>